<reference evidence="3" key="1">
    <citation type="journal article" date="2019" name="Int. J. Syst. Evol. Microbiol.">
        <title>The Global Catalogue of Microorganisms (GCM) 10K type strain sequencing project: providing services to taxonomists for standard genome sequencing and annotation.</title>
        <authorList>
            <consortium name="The Broad Institute Genomics Platform"/>
            <consortium name="The Broad Institute Genome Sequencing Center for Infectious Disease"/>
            <person name="Wu L."/>
            <person name="Ma J."/>
        </authorList>
    </citation>
    <scope>NUCLEOTIDE SEQUENCE [LARGE SCALE GENOMIC DNA]</scope>
    <source>
        <strain evidence="3">CCUG 49560</strain>
    </source>
</reference>
<protein>
    <submittedName>
        <fullName evidence="2">GIY-YIG nuclease family protein</fullName>
    </submittedName>
</protein>
<proteinExistence type="predicted"/>
<evidence type="ECO:0000259" key="1">
    <source>
        <dbReference type="PROSITE" id="PS50164"/>
    </source>
</evidence>
<comment type="caution">
    <text evidence="2">The sequence shown here is derived from an EMBL/GenBank/DDBJ whole genome shotgun (WGS) entry which is preliminary data.</text>
</comment>
<dbReference type="Proteomes" id="UP001595891">
    <property type="component" value="Unassembled WGS sequence"/>
</dbReference>
<sequence length="153" mass="18003">MSVSPGIILPMNLSIQVPTTLYRLYGIGDQLIYIGITENLGRRLKRHALTQRWWHRVVRIEVELYNNRDQADAAESVAIYSENPLMNDRKRNPQHKRVRRDWVSEEAWMHRNSLGRYIDITGRVFYMRHEKIPDQPNSYLVLHGPRPDGTAIL</sequence>
<name>A0ABV9EGE5_9ACTN</name>
<keyword evidence="3" id="KW-1185">Reference proteome</keyword>
<dbReference type="EMBL" id="JBHSFN010000013">
    <property type="protein sequence ID" value="MFC4588641.1"/>
    <property type="molecule type" value="Genomic_DNA"/>
</dbReference>
<evidence type="ECO:0000313" key="2">
    <source>
        <dbReference type="EMBL" id="MFC4588641.1"/>
    </source>
</evidence>
<dbReference type="SUPFAM" id="SSF82771">
    <property type="entry name" value="GIY-YIG endonuclease"/>
    <property type="match status" value="1"/>
</dbReference>
<evidence type="ECO:0000313" key="3">
    <source>
        <dbReference type="Proteomes" id="UP001595891"/>
    </source>
</evidence>
<dbReference type="Pfam" id="PF01541">
    <property type="entry name" value="GIY-YIG"/>
    <property type="match status" value="1"/>
</dbReference>
<accession>A0ABV9EGE5</accession>
<dbReference type="PROSITE" id="PS50164">
    <property type="entry name" value="GIY_YIG"/>
    <property type="match status" value="1"/>
</dbReference>
<dbReference type="InterPro" id="IPR000305">
    <property type="entry name" value="GIY-YIG_endonuc"/>
</dbReference>
<dbReference type="InterPro" id="IPR035901">
    <property type="entry name" value="GIY-YIG_endonuc_sf"/>
</dbReference>
<dbReference type="CDD" id="cd00719">
    <property type="entry name" value="GIY-YIG_SF"/>
    <property type="match status" value="1"/>
</dbReference>
<dbReference type="RefSeq" id="WP_380707196.1">
    <property type="nucleotide sequence ID" value="NZ_JANZYP010000010.1"/>
</dbReference>
<feature type="domain" description="GIY-YIG" evidence="1">
    <location>
        <begin position="17"/>
        <end position="97"/>
    </location>
</feature>
<gene>
    <name evidence="2" type="ORF">ACFO8L_21305</name>
</gene>
<organism evidence="2 3">
    <name type="scientific">Sphaerisporangium corydalis</name>
    <dbReference type="NCBI Taxonomy" id="1441875"/>
    <lineage>
        <taxon>Bacteria</taxon>
        <taxon>Bacillati</taxon>
        <taxon>Actinomycetota</taxon>
        <taxon>Actinomycetes</taxon>
        <taxon>Streptosporangiales</taxon>
        <taxon>Streptosporangiaceae</taxon>
        <taxon>Sphaerisporangium</taxon>
    </lineage>
</organism>